<evidence type="ECO:0008006" key="4">
    <source>
        <dbReference type="Google" id="ProtNLM"/>
    </source>
</evidence>
<dbReference type="STRING" id="694270.A0A395T543"/>
<dbReference type="OrthoDB" id="4161727at2759"/>
<name>A0A395T543_9HYPO</name>
<evidence type="ECO:0000256" key="1">
    <source>
        <dbReference type="SAM" id="MobiDB-lite"/>
    </source>
</evidence>
<evidence type="ECO:0000313" key="2">
    <source>
        <dbReference type="EMBL" id="RGP79828.1"/>
    </source>
</evidence>
<accession>A0A395T543</accession>
<dbReference type="AlphaFoldDB" id="A0A395T543"/>
<proteinExistence type="predicted"/>
<evidence type="ECO:0000313" key="3">
    <source>
        <dbReference type="Proteomes" id="UP000266234"/>
    </source>
</evidence>
<comment type="caution">
    <text evidence="2">The sequence shown here is derived from an EMBL/GenBank/DDBJ whole genome shotgun (WGS) entry which is preliminary data.</text>
</comment>
<dbReference type="PANTHER" id="PTHR38166:SF1">
    <property type="entry name" value="C2H2-TYPE DOMAIN-CONTAINING PROTEIN"/>
    <property type="match status" value="1"/>
</dbReference>
<protein>
    <recommendedName>
        <fullName evidence="4">C2H2-type domain-containing protein</fullName>
    </recommendedName>
</protein>
<reference evidence="2 3" key="1">
    <citation type="journal article" date="2018" name="PLoS Pathog.">
        <title>Evolution of structural diversity of trichothecenes, a family of toxins produced by plant pathogenic and entomopathogenic fungi.</title>
        <authorList>
            <person name="Proctor R.H."/>
            <person name="McCormick S.P."/>
            <person name="Kim H.S."/>
            <person name="Cardoza R.E."/>
            <person name="Stanley A.M."/>
            <person name="Lindo L."/>
            <person name="Kelly A."/>
            <person name="Brown D.W."/>
            <person name="Lee T."/>
            <person name="Vaughan M.M."/>
            <person name="Alexander N.J."/>
            <person name="Busman M."/>
            <person name="Gutierrez S."/>
        </authorList>
    </citation>
    <scope>NUCLEOTIDE SEQUENCE [LARGE SCALE GENOMIC DNA]</scope>
    <source>
        <strain evidence="2 3">NRRL 20695</strain>
    </source>
</reference>
<dbReference type="PANTHER" id="PTHR38166">
    <property type="entry name" value="C2H2-TYPE DOMAIN-CONTAINING PROTEIN-RELATED"/>
    <property type="match status" value="1"/>
</dbReference>
<organism evidence="2 3">
    <name type="scientific">Fusarium longipes</name>
    <dbReference type="NCBI Taxonomy" id="694270"/>
    <lineage>
        <taxon>Eukaryota</taxon>
        <taxon>Fungi</taxon>
        <taxon>Dikarya</taxon>
        <taxon>Ascomycota</taxon>
        <taxon>Pezizomycotina</taxon>
        <taxon>Sordariomycetes</taxon>
        <taxon>Hypocreomycetidae</taxon>
        <taxon>Hypocreales</taxon>
        <taxon>Nectriaceae</taxon>
        <taxon>Fusarium</taxon>
    </lineage>
</organism>
<gene>
    <name evidence="2" type="ORF">FLONG3_2008</name>
</gene>
<keyword evidence="3" id="KW-1185">Reference proteome</keyword>
<dbReference type="Proteomes" id="UP000266234">
    <property type="component" value="Unassembled WGS sequence"/>
</dbReference>
<dbReference type="EMBL" id="PXOG01000040">
    <property type="protein sequence ID" value="RGP79828.1"/>
    <property type="molecule type" value="Genomic_DNA"/>
</dbReference>
<feature type="region of interest" description="Disordered" evidence="1">
    <location>
        <begin position="272"/>
        <end position="298"/>
    </location>
</feature>
<sequence length="477" mass="53737">MFPYPTPAPDINDQFQSQGTAYNKPGANFTWTAVPGRLDTINTNNHSQYGYVSESPMVMSASSLGYSSLDLAFPSRPNFNFISQPNFPTERPWPNAQHGSFPQSLVPSGNTQAREVLAKKLRTLVHLFLRTRLILRNVRQKRRHSFSDCQPWTTGSKNVGHPGPSLDTSCSDYGGLGDISNEFQTQLFNYSDYTNCAWTDNPLGIWNSGENLLSSPQECIPRKVTELHEDDAVPRMERELPGLLVKPNVSENATIRPQRKVSNLKRSKKRPIECAGIEGSSDDDTDEGLRGTKRPRGSSAARRFACPFYKHDPVRYGTSRSCVGPGWNSVHRVKEHVFRSHRLPEHRCLRCFKAFESAKTLSEHSRSSVLCEVQSGTAQEEGIDASQEKQLHIRAKKNNAASHVKTVEENRWNDMYKIIFPNEEQPSSPYYNSAQLTIDKFGRNIMDDFGQRLSAKVGCLVIAVESVYSSTYGMHWQ</sequence>